<evidence type="ECO:0000259" key="3">
    <source>
        <dbReference type="PROSITE" id="PS50004"/>
    </source>
</evidence>
<evidence type="ECO:0000313" key="5">
    <source>
        <dbReference type="Proteomes" id="UP000436088"/>
    </source>
</evidence>
<dbReference type="CDD" id="cd04015">
    <property type="entry name" value="C2_plant_PLD"/>
    <property type="match status" value="1"/>
</dbReference>
<evidence type="ECO:0000313" key="4">
    <source>
        <dbReference type="EMBL" id="KAE8715268.1"/>
    </source>
</evidence>
<evidence type="ECO:0000256" key="1">
    <source>
        <dbReference type="ARBA" id="ARBA00022737"/>
    </source>
</evidence>
<dbReference type="GO" id="GO:0005886">
    <property type="term" value="C:plasma membrane"/>
    <property type="evidence" value="ECO:0007669"/>
    <property type="project" value="TreeGrafter"/>
</dbReference>
<name>A0A6A3BII5_HIBSY</name>
<dbReference type="PROSITE" id="PS50004">
    <property type="entry name" value="C2"/>
    <property type="match status" value="1"/>
</dbReference>
<keyword evidence="2" id="KW-0443">Lipid metabolism</keyword>
<dbReference type="PANTHER" id="PTHR18896:SF60">
    <property type="entry name" value="PHOSPHOLIPASE D"/>
    <property type="match status" value="1"/>
</dbReference>
<dbReference type="Proteomes" id="UP000436088">
    <property type="component" value="Unassembled WGS sequence"/>
</dbReference>
<accession>A0A6A3BII5</accession>
<dbReference type="GO" id="GO:0004630">
    <property type="term" value="F:phospholipase D activity"/>
    <property type="evidence" value="ECO:0007669"/>
    <property type="project" value="TreeGrafter"/>
</dbReference>
<dbReference type="Gene3D" id="2.60.40.150">
    <property type="entry name" value="C2 domain"/>
    <property type="match status" value="1"/>
</dbReference>
<protein>
    <submittedName>
        <fullName evidence="4">Plastocyanin 1</fullName>
    </submittedName>
</protein>
<dbReference type="GO" id="GO:0009395">
    <property type="term" value="P:phospholipid catabolic process"/>
    <property type="evidence" value="ECO:0007669"/>
    <property type="project" value="TreeGrafter"/>
</dbReference>
<gene>
    <name evidence="4" type="ORF">F3Y22_tig00110183pilonHSYRG00031</name>
</gene>
<dbReference type="SUPFAM" id="SSF49562">
    <property type="entry name" value="C2 domain (Calcium/lipid-binding domain, CaLB)"/>
    <property type="match status" value="1"/>
</dbReference>
<dbReference type="AlphaFoldDB" id="A0A6A3BII5"/>
<dbReference type="InterPro" id="IPR015679">
    <property type="entry name" value="PLipase_D_fam"/>
</dbReference>
<evidence type="ECO:0000256" key="2">
    <source>
        <dbReference type="ARBA" id="ARBA00023098"/>
    </source>
</evidence>
<feature type="domain" description="C2" evidence="3">
    <location>
        <begin position="1"/>
        <end position="145"/>
    </location>
</feature>
<keyword evidence="5" id="KW-1185">Reference proteome</keyword>
<dbReference type="SMART" id="SM00239">
    <property type="entry name" value="C2"/>
    <property type="match status" value="1"/>
</dbReference>
<dbReference type="EMBL" id="VEPZ02000863">
    <property type="protein sequence ID" value="KAE8715268.1"/>
    <property type="molecule type" value="Genomic_DNA"/>
</dbReference>
<keyword evidence="1" id="KW-0677">Repeat</keyword>
<sequence length="204" mass="23470">MSEDNIRDAVVCLHGDLELKIVEARCLPNMDLLSERLRRCFRPLDPFSRRKKNHRPRKIITNYPYVTVCLAGATVARTRVVSNSQNPVWNKRFKNSLAYPANQFEFYVKDNDVFDADLIGVATVQKHPKPDCALLLEMRFTSCEEMPIFKYGNVANLNEFGIENCYVPARHGGLVTFYQDTHVMKATLPEIELENGTMFKHEPC</sequence>
<dbReference type="InterPro" id="IPR035892">
    <property type="entry name" value="C2_domain_sf"/>
</dbReference>
<organism evidence="4 5">
    <name type="scientific">Hibiscus syriacus</name>
    <name type="common">Rose of Sharon</name>
    <dbReference type="NCBI Taxonomy" id="106335"/>
    <lineage>
        <taxon>Eukaryota</taxon>
        <taxon>Viridiplantae</taxon>
        <taxon>Streptophyta</taxon>
        <taxon>Embryophyta</taxon>
        <taxon>Tracheophyta</taxon>
        <taxon>Spermatophyta</taxon>
        <taxon>Magnoliopsida</taxon>
        <taxon>eudicotyledons</taxon>
        <taxon>Gunneridae</taxon>
        <taxon>Pentapetalae</taxon>
        <taxon>rosids</taxon>
        <taxon>malvids</taxon>
        <taxon>Malvales</taxon>
        <taxon>Malvaceae</taxon>
        <taxon>Malvoideae</taxon>
        <taxon>Hibiscus</taxon>
    </lineage>
</organism>
<comment type="caution">
    <text evidence="4">The sequence shown here is derived from an EMBL/GenBank/DDBJ whole genome shotgun (WGS) entry which is preliminary data.</text>
</comment>
<dbReference type="InterPro" id="IPR000008">
    <property type="entry name" value="C2_dom"/>
</dbReference>
<dbReference type="Pfam" id="PF00168">
    <property type="entry name" value="C2"/>
    <property type="match status" value="1"/>
</dbReference>
<proteinExistence type="predicted"/>
<reference evidence="4" key="1">
    <citation type="submission" date="2019-09" db="EMBL/GenBank/DDBJ databases">
        <title>Draft genome information of white flower Hibiscus syriacus.</title>
        <authorList>
            <person name="Kim Y.-M."/>
        </authorList>
    </citation>
    <scope>NUCLEOTIDE SEQUENCE [LARGE SCALE GENOMIC DNA]</scope>
    <source>
        <strain evidence="4">YM2019G1</strain>
    </source>
</reference>
<dbReference type="PANTHER" id="PTHR18896">
    <property type="entry name" value="PHOSPHOLIPASE D"/>
    <property type="match status" value="1"/>
</dbReference>